<dbReference type="EMBL" id="LFOD01000021">
    <property type="protein sequence ID" value="KMV16342.1"/>
    <property type="molecule type" value="Genomic_DNA"/>
</dbReference>
<reference evidence="2 3" key="1">
    <citation type="submission" date="2015-06" db="EMBL/GenBank/DDBJ databases">
        <title>Genome sequence of Mycobacterium conceptionense strain MLE.</title>
        <authorList>
            <person name="Greninger A.L."/>
            <person name="Cunningham G."/>
            <person name="Chiu C.Y."/>
            <person name="Miller S."/>
        </authorList>
    </citation>
    <scope>NUCLEOTIDE SEQUENCE [LARGE SCALE GENOMIC DNA]</scope>
    <source>
        <strain evidence="2 3">MLE</strain>
    </source>
</reference>
<dbReference type="PATRIC" id="fig|451644.5.peg.4226"/>
<dbReference type="RefSeq" id="WP_047040432.1">
    <property type="nucleotide sequence ID" value="NZ_LFOD01000021.1"/>
</dbReference>
<accession>A0A0J8U5M3</accession>
<sequence>MTRQDVETSPALERELTDDEAEKFPGRAQRASELVEGYIGFEYDPDDTARPIPAVVTSVVADVVARLYAAADSNVPQFVDSKTQNMGQLGATVRYNADATSARAPWLAKSDKTRLRGVFSGMRTTSSRSDRWHS</sequence>
<evidence type="ECO:0008006" key="4">
    <source>
        <dbReference type="Google" id="ProtNLM"/>
    </source>
</evidence>
<feature type="region of interest" description="Disordered" evidence="1">
    <location>
        <begin position="1"/>
        <end position="28"/>
    </location>
</feature>
<name>A0A0J8U5M3_9MYCO</name>
<dbReference type="Proteomes" id="UP000037594">
    <property type="component" value="Unassembled WGS sequence"/>
</dbReference>
<evidence type="ECO:0000313" key="2">
    <source>
        <dbReference type="EMBL" id="KMV16342.1"/>
    </source>
</evidence>
<dbReference type="AlphaFoldDB" id="A0A0J8U5M3"/>
<comment type="caution">
    <text evidence="2">The sequence shown here is derived from an EMBL/GenBank/DDBJ whole genome shotgun (WGS) entry which is preliminary data.</text>
</comment>
<proteinExistence type="predicted"/>
<gene>
    <name evidence="2" type="ORF">ACT17_20445</name>
</gene>
<protein>
    <recommendedName>
        <fullName evidence="4">Head-to-tail adaptor</fullName>
    </recommendedName>
</protein>
<evidence type="ECO:0000313" key="3">
    <source>
        <dbReference type="Proteomes" id="UP000037594"/>
    </source>
</evidence>
<evidence type="ECO:0000256" key="1">
    <source>
        <dbReference type="SAM" id="MobiDB-lite"/>
    </source>
</evidence>
<organism evidence="2 3">
    <name type="scientific">Mycolicibacterium conceptionense</name>
    <dbReference type="NCBI Taxonomy" id="451644"/>
    <lineage>
        <taxon>Bacteria</taxon>
        <taxon>Bacillati</taxon>
        <taxon>Actinomycetota</taxon>
        <taxon>Actinomycetes</taxon>
        <taxon>Mycobacteriales</taxon>
        <taxon>Mycobacteriaceae</taxon>
        <taxon>Mycolicibacterium</taxon>
    </lineage>
</organism>